<evidence type="ECO:0000313" key="13">
    <source>
        <dbReference type="EMBL" id="GGA46710.1"/>
    </source>
</evidence>
<dbReference type="EMBL" id="BMKB01000002">
    <property type="protein sequence ID" value="GGA46710.1"/>
    <property type="molecule type" value="Genomic_DNA"/>
</dbReference>
<dbReference type="GO" id="GO:0050511">
    <property type="term" value="F:undecaprenyldiphospho-muramoylpentapeptide beta-N-acetylglucosaminyltransferase activity"/>
    <property type="evidence" value="ECO:0007669"/>
    <property type="project" value="UniProtKB-UniRule"/>
</dbReference>
<feature type="binding site" evidence="10">
    <location>
        <position position="293"/>
    </location>
    <ligand>
        <name>UDP-N-acetyl-alpha-D-glucosamine</name>
        <dbReference type="ChEBI" id="CHEBI:57705"/>
    </ligand>
</feature>
<dbReference type="GO" id="GO:0009252">
    <property type="term" value="P:peptidoglycan biosynthetic process"/>
    <property type="evidence" value="ECO:0007669"/>
    <property type="project" value="UniProtKB-UniRule"/>
</dbReference>
<evidence type="ECO:0000256" key="1">
    <source>
        <dbReference type="ARBA" id="ARBA00022475"/>
    </source>
</evidence>
<dbReference type="InterPro" id="IPR004276">
    <property type="entry name" value="GlycoTrans_28_N"/>
</dbReference>
<keyword evidence="4 10" id="KW-0808">Transferase</keyword>
<evidence type="ECO:0000256" key="9">
    <source>
        <dbReference type="ARBA" id="ARBA00023316"/>
    </source>
</evidence>
<dbReference type="CDD" id="cd03785">
    <property type="entry name" value="GT28_MurG"/>
    <property type="match status" value="1"/>
</dbReference>
<dbReference type="InterPro" id="IPR007235">
    <property type="entry name" value="Glyco_trans_28_C"/>
</dbReference>
<reference evidence="13 14" key="1">
    <citation type="journal article" date="2014" name="Int. J. Syst. Evol. Microbiol.">
        <title>Complete genome sequence of Corynebacterium casei LMG S-19264T (=DSM 44701T), isolated from a smear-ripened cheese.</title>
        <authorList>
            <consortium name="US DOE Joint Genome Institute (JGI-PGF)"/>
            <person name="Walter F."/>
            <person name="Albersmeier A."/>
            <person name="Kalinowski J."/>
            <person name="Ruckert C."/>
        </authorList>
    </citation>
    <scope>NUCLEOTIDE SEQUENCE [LARGE SCALE GENOMIC DNA]</scope>
    <source>
        <strain evidence="13 14">CGMCC 1.15896</strain>
    </source>
</reference>
<feature type="binding site" evidence="10">
    <location>
        <position position="192"/>
    </location>
    <ligand>
        <name>UDP-N-acetyl-alpha-D-glucosamine</name>
        <dbReference type="ChEBI" id="CHEBI:57705"/>
    </ligand>
</feature>
<evidence type="ECO:0000259" key="12">
    <source>
        <dbReference type="Pfam" id="PF04101"/>
    </source>
</evidence>
<comment type="subcellular location">
    <subcellularLocation>
        <location evidence="10">Cell membrane</location>
        <topology evidence="10">Peripheral membrane protein</topology>
        <orientation evidence="10">Cytoplasmic side</orientation>
    </subcellularLocation>
</comment>
<gene>
    <name evidence="10 13" type="primary">murG</name>
    <name evidence="13" type="ORF">GCM10011499_15580</name>
</gene>
<keyword evidence="14" id="KW-1185">Reference proteome</keyword>
<dbReference type="GO" id="GO:0008360">
    <property type="term" value="P:regulation of cell shape"/>
    <property type="evidence" value="ECO:0007669"/>
    <property type="project" value="UniProtKB-KW"/>
</dbReference>
<comment type="caution">
    <text evidence="10">Lacks conserved residue(s) required for the propagation of feature annotation.</text>
</comment>
<proteinExistence type="inferred from homology"/>
<dbReference type="Gene3D" id="3.40.50.2000">
    <property type="entry name" value="Glycogen Phosphorylase B"/>
    <property type="match status" value="2"/>
</dbReference>
<keyword evidence="6 10" id="KW-0573">Peptidoglycan synthesis</keyword>
<dbReference type="SUPFAM" id="SSF53756">
    <property type="entry name" value="UDP-Glycosyltransferase/glycogen phosphorylase"/>
    <property type="match status" value="1"/>
</dbReference>
<dbReference type="GO" id="GO:0005975">
    <property type="term" value="P:carbohydrate metabolic process"/>
    <property type="evidence" value="ECO:0007669"/>
    <property type="project" value="InterPro"/>
</dbReference>
<evidence type="ECO:0000256" key="10">
    <source>
        <dbReference type="HAMAP-Rule" id="MF_00033"/>
    </source>
</evidence>
<evidence type="ECO:0000256" key="6">
    <source>
        <dbReference type="ARBA" id="ARBA00022984"/>
    </source>
</evidence>
<protein>
    <recommendedName>
        <fullName evidence="10">UDP-N-acetylglucosamine--N-acetylmuramyl-(pentapeptide) pyrophosphoryl-undecaprenol N-acetylglucosamine transferase</fullName>
        <ecNumber evidence="10">2.4.1.227</ecNumber>
    </recommendedName>
    <alternativeName>
        <fullName evidence="10">Undecaprenyl-PP-MurNAc-pentapeptide-UDPGlcNAc GlcNAc transferase</fullName>
    </alternativeName>
</protein>
<comment type="pathway">
    <text evidence="10">Cell wall biogenesis; peptidoglycan biosynthesis.</text>
</comment>
<evidence type="ECO:0000256" key="4">
    <source>
        <dbReference type="ARBA" id="ARBA00022679"/>
    </source>
</evidence>
<dbReference type="PANTHER" id="PTHR21015:SF22">
    <property type="entry name" value="GLYCOSYLTRANSFERASE"/>
    <property type="match status" value="1"/>
</dbReference>
<evidence type="ECO:0000313" key="14">
    <source>
        <dbReference type="Proteomes" id="UP000596977"/>
    </source>
</evidence>
<comment type="similarity">
    <text evidence="10">Belongs to the glycosyltransferase 28 family. MurG subfamily.</text>
</comment>
<dbReference type="EC" id="2.4.1.227" evidence="10"/>
<dbReference type="AlphaFoldDB" id="A0A916RAV8"/>
<evidence type="ECO:0000256" key="3">
    <source>
        <dbReference type="ARBA" id="ARBA00022676"/>
    </source>
</evidence>
<dbReference type="OrthoDB" id="9808936at2"/>
<feature type="domain" description="Glycosyltransferase family 28 N-terminal" evidence="11">
    <location>
        <begin position="4"/>
        <end position="140"/>
    </location>
</feature>
<comment type="function">
    <text evidence="10">Cell wall formation. Catalyzes the transfer of a GlcNAc subunit on undecaprenyl-pyrophosphoryl-MurNAc-pentapeptide (lipid intermediate I) to form undecaprenyl-pyrophosphoryl-MurNAc-(pentapeptide)GlcNAc (lipid intermediate II).</text>
</comment>
<evidence type="ECO:0000256" key="2">
    <source>
        <dbReference type="ARBA" id="ARBA00022618"/>
    </source>
</evidence>
<dbReference type="PANTHER" id="PTHR21015">
    <property type="entry name" value="UDP-N-ACETYLGLUCOSAMINE--N-ACETYLMURAMYL-(PENTAPEPTIDE) PYROPHOSPHORYL-UNDECAPRENOL N-ACETYLGLUCOSAMINE TRANSFERASE 1"/>
    <property type="match status" value="1"/>
</dbReference>
<dbReference type="GO" id="GO:0071555">
    <property type="term" value="P:cell wall organization"/>
    <property type="evidence" value="ECO:0007669"/>
    <property type="project" value="UniProtKB-KW"/>
</dbReference>
<feature type="binding site" evidence="10">
    <location>
        <position position="122"/>
    </location>
    <ligand>
        <name>UDP-N-acetyl-alpha-D-glucosamine</name>
        <dbReference type="ChEBI" id="CHEBI:57705"/>
    </ligand>
</feature>
<keyword evidence="8 10" id="KW-0131">Cell cycle</keyword>
<feature type="domain" description="Glycosyl transferase family 28 C-terminal" evidence="12">
    <location>
        <begin position="186"/>
        <end position="352"/>
    </location>
</feature>
<feature type="binding site" evidence="10">
    <location>
        <position position="164"/>
    </location>
    <ligand>
        <name>UDP-N-acetyl-alpha-D-glucosamine</name>
        <dbReference type="ChEBI" id="CHEBI:57705"/>
    </ligand>
</feature>
<keyword evidence="1 10" id="KW-1003">Cell membrane</keyword>
<dbReference type="NCBIfam" id="TIGR01133">
    <property type="entry name" value="murG"/>
    <property type="match status" value="1"/>
</dbReference>
<dbReference type="Pfam" id="PF04101">
    <property type="entry name" value="Glyco_tran_28_C"/>
    <property type="match status" value="1"/>
</dbReference>
<dbReference type="GO" id="GO:0005886">
    <property type="term" value="C:plasma membrane"/>
    <property type="evidence" value="ECO:0007669"/>
    <property type="project" value="UniProtKB-SubCell"/>
</dbReference>
<keyword evidence="2 10" id="KW-0132">Cell division</keyword>
<dbReference type="Pfam" id="PF03033">
    <property type="entry name" value="Glyco_transf_28"/>
    <property type="match status" value="1"/>
</dbReference>
<evidence type="ECO:0000256" key="8">
    <source>
        <dbReference type="ARBA" id="ARBA00023306"/>
    </source>
</evidence>
<dbReference type="InterPro" id="IPR006009">
    <property type="entry name" value="GlcNAc_MurG"/>
</dbReference>
<dbReference type="HAMAP" id="MF_00033">
    <property type="entry name" value="MurG"/>
    <property type="match status" value="1"/>
</dbReference>
<dbReference type="Proteomes" id="UP000596977">
    <property type="component" value="Unassembled WGS sequence"/>
</dbReference>
<evidence type="ECO:0000259" key="11">
    <source>
        <dbReference type="Pfam" id="PF03033"/>
    </source>
</evidence>
<name>A0A916RAV8_9HYPH</name>
<feature type="binding site" evidence="10">
    <location>
        <begin position="11"/>
        <end position="13"/>
    </location>
    <ligand>
        <name>UDP-N-acetyl-alpha-D-glucosamine</name>
        <dbReference type="ChEBI" id="CHEBI:57705"/>
    </ligand>
</feature>
<evidence type="ECO:0000256" key="5">
    <source>
        <dbReference type="ARBA" id="ARBA00022960"/>
    </source>
</evidence>
<keyword evidence="5 10" id="KW-0133">Cell shape</keyword>
<dbReference type="RefSeq" id="WP_127073948.1">
    <property type="nucleotide sequence ID" value="NZ_BMKB01000002.1"/>
</dbReference>
<keyword evidence="9 10" id="KW-0961">Cell wall biogenesis/degradation</keyword>
<accession>A0A916RAV8</accession>
<dbReference type="GO" id="GO:0051301">
    <property type="term" value="P:cell division"/>
    <property type="evidence" value="ECO:0007669"/>
    <property type="project" value="UniProtKB-KW"/>
</dbReference>
<comment type="caution">
    <text evidence="13">The sequence shown here is derived from an EMBL/GenBank/DDBJ whole genome shotgun (WGS) entry which is preliminary data.</text>
</comment>
<evidence type="ECO:0000256" key="7">
    <source>
        <dbReference type="ARBA" id="ARBA00023136"/>
    </source>
</evidence>
<sequence>MSTFVLMAGGTGGHLFPALALAQELRRRSHIVHLATDQRTTQFGDAFPAREVHVIPAATPSIRNPIKFIKAGFTIVGGTFQAWKVLREIKPDAVVGFGGYPCFPPFLAASLMGIPGVLHEQNAVLGRANRALARFADTLAMSFVPTRYADTFKLRRELTGNPVRDRVREAAGTAYPPLSADHPVRLLIFGGSQGAKVFSDLVPSALAALDDAVRRRLVVTQQCRPEDLDRVAESYRAARINVELAAFFDDLPERIAQSHLVIGRAGASTVAELTVIGRPSILVPLPGSLDQDQRANAQIVEQAGGGWLADQATLSPQSLATQLHDLLNSPDRLVSAAQMAKTIGRADAVERLADLVEQTAKETR</sequence>
<comment type="catalytic activity">
    <reaction evidence="10">
        <text>di-trans,octa-cis-undecaprenyl diphospho-N-acetyl-alpha-D-muramoyl-L-alanyl-D-glutamyl-meso-2,6-diaminopimeloyl-D-alanyl-D-alanine + UDP-N-acetyl-alpha-D-glucosamine = di-trans,octa-cis-undecaprenyl diphospho-[N-acetyl-alpha-D-glucosaminyl-(1-&gt;4)]-N-acetyl-alpha-D-muramoyl-L-alanyl-D-glutamyl-meso-2,6-diaminopimeloyl-D-alanyl-D-alanine + UDP + H(+)</text>
        <dbReference type="Rhea" id="RHEA:31227"/>
        <dbReference type="ChEBI" id="CHEBI:15378"/>
        <dbReference type="ChEBI" id="CHEBI:57705"/>
        <dbReference type="ChEBI" id="CHEBI:58223"/>
        <dbReference type="ChEBI" id="CHEBI:61387"/>
        <dbReference type="ChEBI" id="CHEBI:61388"/>
        <dbReference type="EC" id="2.4.1.227"/>
    </reaction>
</comment>
<keyword evidence="3 10" id="KW-0328">Glycosyltransferase</keyword>
<organism evidence="13 14">
    <name type="scientific">Pelagibacterium lentulum</name>
    <dbReference type="NCBI Taxonomy" id="2029865"/>
    <lineage>
        <taxon>Bacteria</taxon>
        <taxon>Pseudomonadati</taxon>
        <taxon>Pseudomonadota</taxon>
        <taxon>Alphaproteobacteria</taxon>
        <taxon>Hyphomicrobiales</taxon>
        <taxon>Devosiaceae</taxon>
        <taxon>Pelagibacterium</taxon>
    </lineage>
</organism>
<keyword evidence="7 10" id="KW-0472">Membrane</keyword>